<accession>A0ABW4L3C4</accession>
<dbReference type="RefSeq" id="WP_388003343.1">
    <property type="nucleotide sequence ID" value="NZ_JBHUEE010000002.1"/>
</dbReference>
<feature type="region of interest" description="Disordered" evidence="1">
    <location>
        <begin position="1"/>
        <end position="25"/>
    </location>
</feature>
<dbReference type="Proteomes" id="UP001597277">
    <property type="component" value="Unassembled WGS sequence"/>
</dbReference>
<feature type="compositionally biased region" description="Basic and acidic residues" evidence="1">
    <location>
        <begin position="1"/>
        <end position="18"/>
    </location>
</feature>
<keyword evidence="3" id="KW-1185">Reference proteome</keyword>
<proteinExistence type="predicted"/>
<evidence type="ECO:0000313" key="3">
    <source>
        <dbReference type="Proteomes" id="UP001597277"/>
    </source>
</evidence>
<evidence type="ECO:0000256" key="1">
    <source>
        <dbReference type="SAM" id="MobiDB-lite"/>
    </source>
</evidence>
<comment type="caution">
    <text evidence="2">The sequence shown here is derived from an EMBL/GenBank/DDBJ whole genome shotgun (WGS) entry which is preliminary data.</text>
</comment>
<gene>
    <name evidence="2" type="ORF">ACFSE6_05755</name>
</gene>
<dbReference type="EMBL" id="JBHUEE010000002">
    <property type="protein sequence ID" value="MFD1717328.1"/>
    <property type="molecule type" value="Genomic_DNA"/>
</dbReference>
<sequence length="382" mass="41386">MTDLRSETQETAEADRPTDPAGTPLVDIDDLRAVMEHYAAKSWTDGLPVMPVTESYLGEFLTHTRRDPEEVLFAIPHLNRELTVRLAAINAGLAGCLPEYLPVVLAAWDAIAQEPHPRRGIWQSTTGTAPLTVVNGPVREQLGINSRGNIFGSGFRANATIGRAVRLALLNVFGLRPHELDQATQGTPAKYTACLGENEEQSPWPPLHTEYGLAAHESAVTAFVIRSVMHIEARHTQVAEQLAEDFADSIRRTGALIHEHSCALLVLVPEHAQVFADAGWSKDDVRRAVHARAVRRRSDLAAAGKDAVSHHTRWRLAADHPDAEPDQASASENPDVVPVMTGPSSVQIVVAGANNAGVSAVVEIFGLAPRDRPSSFARVEMV</sequence>
<protein>
    <submittedName>
        <fullName evidence="2">Uncharacterized protein</fullName>
    </submittedName>
</protein>
<evidence type="ECO:0000313" key="2">
    <source>
        <dbReference type="EMBL" id="MFD1717328.1"/>
    </source>
</evidence>
<name>A0ABW4L3C4_9MICO</name>
<organism evidence="2 3">
    <name type="scientific">Georgenia deserti</name>
    <dbReference type="NCBI Taxonomy" id="2093781"/>
    <lineage>
        <taxon>Bacteria</taxon>
        <taxon>Bacillati</taxon>
        <taxon>Actinomycetota</taxon>
        <taxon>Actinomycetes</taxon>
        <taxon>Micrococcales</taxon>
        <taxon>Bogoriellaceae</taxon>
        <taxon>Georgenia</taxon>
    </lineage>
</organism>
<reference evidence="3" key="1">
    <citation type="journal article" date="2019" name="Int. J. Syst. Evol. Microbiol.">
        <title>The Global Catalogue of Microorganisms (GCM) 10K type strain sequencing project: providing services to taxonomists for standard genome sequencing and annotation.</title>
        <authorList>
            <consortium name="The Broad Institute Genomics Platform"/>
            <consortium name="The Broad Institute Genome Sequencing Center for Infectious Disease"/>
            <person name="Wu L."/>
            <person name="Ma J."/>
        </authorList>
    </citation>
    <scope>NUCLEOTIDE SEQUENCE [LARGE SCALE GENOMIC DNA]</scope>
    <source>
        <strain evidence="3">JCM 17130</strain>
    </source>
</reference>